<protein>
    <submittedName>
        <fullName evidence="3">PIN domain-like protein</fullName>
    </submittedName>
</protein>
<dbReference type="Proteomes" id="UP000724874">
    <property type="component" value="Unassembled WGS sequence"/>
</dbReference>
<dbReference type="SMART" id="SM00485">
    <property type="entry name" value="XPGN"/>
    <property type="match status" value="1"/>
</dbReference>
<gene>
    <name evidence="3" type="ORF">CPB84DRAFT_1962567</name>
</gene>
<dbReference type="Gene3D" id="1.10.150.20">
    <property type="entry name" value="5' to 3' exonuclease, C-terminal subdomain"/>
    <property type="match status" value="1"/>
</dbReference>
<dbReference type="PANTHER" id="PTHR11081:SF75">
    <property type="entry name" value="ENDONUCLEASE, PUTATIVE (AFU_ORTHOLOGUE AFUA_3G13260)-RELATED"/>
    <property type="match status" value="1"/>
</dbReference>
<proteinExistence type="predicted"/>
<sequence length="361" mass="40030">MGIAGLWKLLELVAEKRSFQQFCIEEGFLRNEATDGRGLRIGIDALGWVYRACYRHSCTKNPELATLFARCSRLVQLAVNPLFIFDGPGRPRRKRGKHVRGNPHWIECDFKKMLDALGFAWKDAPGEAESELASLSKQGLLDAVLTEDSDTVVFGARTIIRFDGDVPDDEQVLVYRASDIENHADLMLTHADLVLIALLVGGDYDHGIKDCGIETAFGLARAGFGHSLSKAVSTCAAEDLPSDLDGWLPSPPTLARFAEEHFTWGDVIGILEHFMATIYPGLALRIMMQIASAHDLSLQQPHIHSLVGEVITTRQQSSLQKCARSPELRMQLNISKEMINEIVAALHNQGNKNEVESWISK</sequence>
<accession>A0A9P5NP35</accession>
<dbReference type="Pfam" id="PF00752">
    <property type="entry name" value="XPG_N"/>
    <property type="match status" value="1"/>
</dbReference>
<organism evidence="3 4">
    <name type="scientific">Gymnopilus junonius</name>
    <name type="common">Spectacular rustgill mushroom</name>
    <name type="synonym">Gymnopilus spectabilis subsp. junonius</name>
    <dbReference type="NCBI Taxonomy" id="109634"/>
    <lineage>
        <taxon>Eukaryota</taxon>
        <taxon>Fungi</taxon>
        <taxon>Dikarya</taxon>
        <taxon>Basidiomycota</taxon>
        <taxon>Agaricomycotina</taxon>
        <taxon>Agaricomycetes</taxon>
        <taxon>Agaricomycetidae</taxon>
        <taxon>Agaricales</taxon>
        <taxon>Agaricineae</taxon>
        <taxon>Hymenogastraceae</taxon>
        <taxon>Gymnopilus</taxon>
    </lineage>
</organism>
<dbReference type="PANTHER" id="PTHR11081">
    <property type="entry name" value="FLAP ENDONUCLEASE FAMILY MEMBER"/>
    <property type="match status" value="1"/>
</dbReference>
<dbReference type="AlphaFoldDB" id="A0A9P5NP35"/>
<dbReference type="CDD" id="cd09870">
    <property type="entry name" value="PIN_YEN1"/>
    <property type="match status" value="1"/>
</dbReference>
<dbReference type="GO" id="GO:0006974">
    <property type="term" value="P:DNA damage response"/>
    <property type="evidence" value="ECO:0007669"/>
    <property type="project" value="UniProtKB-ARBA"/>
</dbReference>
<dbReference type="Pfam" id="PF00867">
    <property type="entry name" value="XPG_I"/>
    <property type="match status" value="1"/>
</dbReference>
<name>A0A9P5NP35_GYMJU</name>
<dbReference type="InterPro" id="IPR006086">
    <property type="entry name" value="XPG-I_dom"/>
</dbReference>
<evidence type="ECO:0000259" key="2">
    <source>
        <dbReference type="SMART" id="SM00485"/>
    </source>
</evidence>
<feature type="domain" description="XPG N-terminal" evidence="2">
    <location>
        <begin position="1"/>
        <end position="96"/>
    </location>
</feature>
<keyword evidence="4" id="KW-1185">Reference proteome</keyword>
<feature type="domain" description="XPG-I" evidence="1">
    <location>
        <begin position="115"/>
        <end position="188"/>
    </location>
</feature>
<evidence type="ECO:0000313" key="4">
    <source>
        <dbReference type="Proteomes" id="UP000724874"/>
    </source>
</evidence>
<dbReference type="PRINTS" id="PR00853">
    <property type="entry name" value="XPGRADSUPER"/>
</dbReference>
<evidence type="ECO:0000313" key="3">
    <source>
        <dbReference type="EMBL" id="KAF8899903.1"/>
    </source>
</evidence>
<comment type="caution">
    <text evidence="3">The sequence shown here is derived from an EMBL/GenBank/DDBJ whole genome shotgun (WGS) entry which is preliminary data.</text>
</comment>
<dbReference type="OrthoDB" id="2148513at2759"/>
<dbReference type="SUPFAM" id="SSF88723">
    <property type="entry name" value="PIN domain-like"/>
    <property type="match status" value="1"/>
</dbReference>
<dbReference type="InterPro" id="IPR029060">
    <property type="entry name" value="PIN-like_dom_sf"/>
</dbReference>
<reference evidence="3" key="1">
    <citation type="submission" date="2020-11" db="EMBL/GenBank/DDBJ databases">
        <authorList>
            <consortium name="DOE Joint Genome Institute"/>
            <person name="Ahrendt S."/>
            <person name="Riley R."/>
            <person name="Andreopoulos W."/>
            <person name="LaButti K."/>
            <person name="Pangilinan J."/>
            <person name="Ruiz-duenas F.J."/>
            <person name="Barrasa J.M."/>
            <person name="Sanchez-Garcia M."/>
            <person name="Camarero S."/>
            <person name="Miyauchi S."/>
            <person name="Serrano A."/>
            <person name="Linde D."/>
            <person name="Babiker R."/>
            <person name="Drula E."/>
            <person name="Ayuso-Fernandez I."/>
            <person name="Pacheco R."/>
            <person name="Padilla G."/>
            <person name="Ferreira P."/>
            <person name="Barriuso J."/>
            <person name="Kellner H."/>
            <person name="Castanera R."/>
            <person name="Alfaro M."/>
            <person name="Ramirez L."/>
            <person name="Pisabarro A.G."/>
            <person name="Kuo A."/>
            <person name="Tritt A."/>
            <person name="Lipzen A."/>
            <person name="He G."/>
            <person name="Yan M."/>
            <person name="Ng V."/>
            <person name="Cullen D."/>
            <person name="Martin F."/>
            <person name="Rosso M.-N."/>
            <person name="Henrissat B."/>
            <person name="Hibbett D."/>
            <person name="Martinez A.T."/>
            <person name="Grigoriev I.V."/>
        </authorList>
    </citation>
    <scope>NUCLEOTIDE SEQUENCE</scope>
    <source>
        <strain evidence="3">AH 44721</strain>
    </source>
</reference>
<dbReference type="InterPro" id="IPR006084">
    <property type="entry name" value="XPG/Rad2"/>
</dbReference>
<dbReference type="InterPro" id="IPR006085">
    <property type="entry name" value="XPG_DNA_repair_N"/>
</dbReference>
<dbReference type="Gene3D" id="3.40.50.1010">
    <property type="entry name" value="5'-nuclease"/>
    <property type="match status" value="2"/>
</dbReference>
<dbReference type="EMBL" id="JADNYJ010000050">
    <property type="protein sequence ID" value="KAF8899903.1"/>
    <property type="molecule type" value="Genomic_DNA"/>
</dbReference>
<evidence type="ECO:0000259" key="1">
    <source>
        <dbReference type="SMART" id="SM00484"/>
    </source>
</evidence>
<dbReference type="SMART" id="SM00484">
    <property type="entry name" value="XPGI"/>
    <property type="match status" value="1"/>
</dbReference>
<dbReference type="GO" id="GO:0017108">
    <property type="term" value="F:5'-flap endonuclease activity"/>
    <property type="evidence" value="ECO:0007669"/>
    <property type="project" value="TreeGrafter"/>
</dbReference>